<name>A0A9W8MM50_9AGAR</name>
<organism evidence="2 3">
    <name type="scientific">Candolleomyces eurysporus</name>
    <dbReference type="NCBI Taxonomy" id="2828524"/>
    <lineage>
        <taxon>Eukaryota</taxon>
        <taxon>Fungi</taxon>
        <taxon>Dikarya</taxon>
        <taxon>Basidiomycota</taxon>
        <taxon>Agaricomycotina</taxon>
        <taxon>Agaricomycetes</taxon>
        <taxon>Agaricomycetidae</taxon>
        <taxon>Agaricales</taxon>
        <taxon>Agaricineae</taxon>
        <taxon>Psathyrellaceae</taxon>
        <taxon>Candolleomyces</taxon>
    </lineage>
</organism>
<keyword evidence="3" id="KW-1185">Reference proteome</keyword>
<sequence>MGRTRSGVQFSPLSNDPSGEDISFIQTEWDSTNAFGVAATQEEGFGDGGELDPHVRIAECAPTPIPDEELYLAISDSCVRVNHSPVRGHEQSVNLAVSEHWI</sequence>
<evidence type="ECO:0000313" key="2">
    <source>
        <dbReference type="EMBL" id="KAJ2935062.1"/>
    </source>
</evidence>
<protein>
    <submittedName>
        <fullName evidence="2">Uncharacterized protein</fullName>
    </submittedName>
</protein>
<feature type="non-terminal residue" evidence="2">
    <location>
        <position position="102"/>
    </location>
</feature>
<feature type="compositionally biased region" description="Polar residues" evidence="1">
    <location>
        <begin position="1"/>
        <end position="17"/>
    </location>
</feature>
<evidence type="ECO:0000256" key="1">
    <source>
        <dbReference type="SAM" id="MobiDB-lite"/>
    </source>
</evidence>
<evidence type="ECO:0000313" key="3">
    <source>
        <dbReference type="Proteomes" id="UP001140091"/>
    </source>
</evidence>
<reference evidence="2" key="1">
    <citation type="submission" date="2022-06" db="EMBL/GenBank/DDBJ databases">
        <title>Genome Sequence of Candolleomyces eurysporus.</title>
        <authorList>
            <person name="Buettner E."/>
        </authorList>
    </citation>
    <scope>NUCLEOTIDE SEQUENCE</scope>
    <source>
        <strain evidence="2">VTCC 930004</strain>
    </source>
</reference>
<gene>
    <name evidence="2" type="ORF">H1R20_g1993</name>
</gene>
<dbReference type="EMBL" id="JANBPK010000706">
    <property type="protein sequence ID" value="KAJ2935062.1"/>
    <property type="molecule type" value="Genomic_DNA"/>
</dbReference>
<dbReference type="OrthoDB" id="10325306at2759"/>
<dbReference type="Proteomes" id="UP001140091">
    <property type="component" value="Unassembled WGS sequence"/>
</dbReference>
<proteinExistence type="predicted"/>
<comment type="caution">
    <text evidence="2">The sequence shown here is derived from an EMBL/GenBank/DDBJ whole genome shotgun (WGS) entry which is preliminary data.</text>
</comment>
<accession>A0A9W8MM50</accession>
<feature type="region of interest" description="Disordered" evidence="1">
    <location>
        <begin position="1"/>
        <end position="21"/>
    </location>
</feature>
<dbReference type="AlphaFoldDB" id="A0A9W8MM50"/>